<dbReference type="InterPro" id="IPR027640">
    <property type="entry name" value="Kinesin-like_fam"/>
</dbReference>
<feature type="coiled-coil region" evidence="7">
    <location>
        <begin position="311"/>
        <end position="345"/>
    </location>
</feature>
<dbReference type="GO" id="GO:0008017">
    <property type="term" value="F:microtubule binding"/>
    <property type="evidence" value="ECO:0007669"/>
    <property type="project" value="InterPro"/>
</dbReference>
<dbReference type="VEuPathDB" id="CryptoDB:Cvel_24037"/>
<sequence length="418" mass="46019">MGCFLSKSQDVKDAAEAPKPKPVTTVKVKPLQSRTKTVGTVKTEGLELSQNEGGELEHFRADVNATPHLRRGVSCLKIIEENSVLVAVRVRPLNEKEKSSRSPSCVDVTSPTSISLSGSSKKEFNFDCVMREDTTQQEVFDRSARPLLHKVLQGYNGCLFAYGQTGSGKTWTMLGEGKAENKGIIPNLCDELFEQVEARKDRQTFTVQCGMLEIYNENLNDLLVRTSAKEDARDLQIFEDKTAGGRGIYVDGLSAMNVDSPSAVLQLIADGQRRRAVGRTNMNEHSSRFAERAKKIQNKARVNIDPKAEKILQLMRENEALKARIKQLEAKVNQLQAKLKNRGAAAGAGATTVNIEETNVNVEDHSNVNRVSNAWENEAGAGEDEDQAAKKEGCCGSIMSVFDRFKGKPKEEDTSAQN</sequence>
<protein>
    <recommendedName>
        <fullName evidence="9">Kinesin motor domain-containing protein</fullName>
    </recommendedName>
</protein>
<keyword evidence="3 6" id="KW-0547">Nucleotide-binding</keyword>
<dbReference type="GO" id="GO:0005875">
    <property type="term" value="C:microtubule associated complex"/>
    <property type="evidence" value="ECO:0007669"/>
    <property type="project" value="TreeGrafter"/>
</dbReference>
<dbReference type="Gene3D" id="3.40.850.10">
    <property type="entry name" value="Kinesin motor domain"/>
    <property type="match status" value="1"/>
</dbReference>
<keyword evidence="6" id="KW-0505">Motor protein</keyword>
<proteinExistence type="inferred from homology"/>
<evidence type="ECO:0000256" key="5">
    <source>
        <dbReference type="ARBA" id="ARBA00023054"/>
    </source>
</evidence>
<dbReference type="GO" id="GO:0005737">
    <property type="term" value="C:cytoplasm"/>
    <property type="evidence" value="ECO:0007669"/>
    <property type="project" value="UniProtKB-SubCell"/>
</dbReference>
<dbReference type="SUPFAM" id="SSF52540">
    <property type="entry name" value="P-loop containing nucleoside triphosphate hydrolases"/>
    <property type="match status" value="1"/>
</dbReference>
<comment type="similarity">
    <text evidence="6">Belongs to the TRAFAC class myosin-kinesin ATPase superfamily. Kinesin family.</text>
</comment>
<keyword evidence="4 6" id="KW-0067">ATP-binding</keyword>
<name>A0A0K6S8E0_9ALVE</name>
<dbReference type="PANTHER" id="PTHR47969:SF15">
    <property type="entry name" value="CHROMOSOME-ASSOCIATED KINESIN KIF4A-RELATED"/>
    <property type="match status" value="1"/>
</dbReference>
<dbReference type="Pfam" id="PF00225">
    <property type="entry name" value="Kinesin"/>
    <property type="match status" value="1"/>
</dbReference>
<keyword evidence="5 7" id="KW-0175">Coiled coil</keyword>
<evidence type="ECO:0000256" key="6">
    <source>
        <dbReference type="PROSITE-ProRule" id="PRU00283"/>
    </source>
</evidence>
<comment type="subcellular location">
    <subcellularLocation>
        <location evidence="1">Cytoplasm</location>
    </subcellularLocation>
</comment>
<evidence type="ECO:0000259" key="9">
    <source>
        <dbReference type="PROSITE" id="PS50067"/>
    </source>
</evidence>
<feature type="region of interest" description="Disordered" evidence="8">
    <location>
        <begin position="1"/>
        <end position="23"/>
    </location>
</feature>
<evidence type="ECO:0000256" key="1">
    <source>
        <dbReference type="ARBA" id="ARBA00004496"/>
    </source>
</evidence>
<dbReference type="SMART" id="SM00129">
    <property type="entry name" value="KISc"/>
    <property type="match status" value="1"/>
</dbReference>
<accession>A0A0K6S8E0</accession>
<keyword evidence="2" id="KW-0963">Cytoplasm</keyword>
<reference evidence="10" key="1">
    <citation type="submission" date="2014-11" db="EMBL/GenBank/DDBJ databases">
        <title>Molecular phylogeny of cliff fern family Woodsiaceae with morphological implications.</title>
        <authorList>
            <person name="Shao Y.-Z."/>
            <person name="Wei R."/>
            <person name="Zhang X.-C."/>
        </authorList>
    </citation>
    <scope>NUCLEOTIDE SEQUENCE</scope>
</reference>
<dbReference type="PRINTS" id="PR00380">
    <property type="entry name" value="KINESINHEAVY"/>
</dbReference>
<feature type="compositionally biased region" description="Basic and acidic residues" evidence="8">
    <location>
        <begin position="9"/>
        <end position="19"/>
    </location>
</feature>
<evidence type="ECO:0000256" key="3">
    <source>
        <dbReference type="ARBA" id="ARBA00022741"/>
    </source>
</evidence>
<gene>
    <name evidence="10" type="ORF">Cvel_24037.t2.CR1</name>
</gene>
<dbReference type="PANTHER" id="PTHR47969">
    <property type="entry name" value="CHROMOSOME-ASSOCIATED KINESIN KIF4A-RELATED"/>
    <property type="match status" value="1"/>
</dbReference>
<dbReference type="InterPro" id="IPR001752">
    <property type="entry name" value="Kinesin_motor_dom"/>
</dbReference>
<dbReference type="EMBL" id="CDMZ01001717">
    <property type="protein sequence ID" value="CUC09811.1"/>
    <property type="molecule type" value="Genomic_DNA"/>
</dbReference>
<organism evidence="10">
    <name type="scientific">Chromera velia CCMP2878</name>
    <dbReference type="NCBI Taxonomy" id="1169474"/>
    <lineage>
        <taxon>Eukaryota</taxon>
        <taxon>Sar</taxon>
        <taxon>Alveolata</taxon>
        <taxon>Colpodellida</taxon>
        <taxon>Chromeraceae</taxon>
        <taxon>Chromera</taxon>
    </lineage>
</organism>
<dbReference type="GO" id="GO:0005524">
    <property type="term" value="F:ATP binding"/>
    <property type="evidence" value="ECO:0007669"/>
    <property type="project" value="UniProtKB-UniRule"/>
</dbReference>
<feature type="domain" description="Kinesin motor" evidence="9">
    <location>
        <begin position="83"/>
        <end position="288"/>
    </location>
</feature>
<dbReference type="InterPro" id="IPR027417">
    <property type="entry name" value="P-loop_NTPase"/>
</dbReference>
<evidence type="ECO:0000313" key="10">
    <source>
        <dbReference type="EMBL" id="CUC09811.1"/>
    </source>
</evidence>
<dbReference type="PhylomeDB" id="A0A0K6S8E0"/>
<dbReference type="AlphaFoldDB" id="A0A0K6S8E0"/>
<dbReference type="GO" id="GO:0051231">
    <property type="term" value="P:spindle elongation"/>
    <property type="evidence" value="ECO:0007669"/>
    <property type="project" value="TreeGrafter"/>
</dbReference>
<evidence type="ECO:0000256" key="8">
    <source>
        <dbReference type="SAM" id="MobiDB-lite"/>
    </source>
</evidence>
<evidence type="ECO:0000256" key="4">
    <source>
        <dbReference type="ARBA" id="ARBA00022840"/>
    </source>
</evidence>
<feature type="binding site" evidence="6">
    <location>
        <begin position="163"/>
        <end position="170"/>
    </location>
    <ligand>
        <name>ATP</name>
        <dbReference type="ChEBI" id="CHEBI:30616"/>
    </ligand>
</feature>
<dbReference type="GO" id="GO:0007052">
    <property type="term" value="P:mitotic spindle organization"/>
    <property type="evidence" value="ECO:0007669"/>
    <property type="project" value="TreeGrafter"/>
</dbReference>
<dbReference type="GO" id="GO:0003777">
    <property type="term" value="F:microtubule motor activity"/>
    <property type="evidence" value="ECO:0007669"/>
    <property type="project" value="InterPro"/>
</dbReference>
<evidence type="ECO:0000256" key="2">
    <source>
        <dbReference type="ARBA" id="ARBA00022490"/>
    </source>
</evidence>
<evidence type="ECO:0000256" key="7">
    <source>
        <dbReference type="SAM" id="Coils"/>
    </source>
</evidence>
<dbReference type="GO" id="GO:0007018">
    <property type="term" value="P:microtubule-based movement"/>
    <property type="evidence" value="ECO:0007669"/>
    <property type="project" value="InterPro"/>
</dbReference>
<dbReference type="PROSITE" id="PS50067">
    <property type="entry name" value="KINESIN_MOTOR_2"/>
    <property type="match status" value="1"/>
</dbReference>
<dbReference type="InterPro" id="IPR036961">
    <property type="entry name" value="Kinesin_motor_dom_sf"/>
</dbReference>